<comment type="caution">
    <text evidence="1">The sequence shown here is derived from an EMBL/GenBank/DDBJ whole genome shotgun (WGS) entry which is preliminary data.</text>
</comment>
<name>A0A6A3A478_HIBSY</name>
<reference evidence="1" key="1">
    <citation type="submission" date="2019-09" db="EMBL/GenBank/DDBJ databases">
        <title>Draft genome information of white flower Hibiscus syriacus.</title>
        <authorList>
            <person name="Kim Y.-M."/>
        </authorList>
    </citation>
    <scope>NUCLEOTIDE SEQUENCE [LARGE SCALE GENOMIC DNA]</scope>
    <source>
        <strain evidence="1">YM2019G1</strain>
    </source>
</reference>
<evidence type="ECO:0000313" key="1">
    <source>
        <dbReference type="EMBL" id="KAE8698853.1"/>
    </source>
</evidence>
<dbReference type="PANTHER" id="PTHR33384">
    <property type="entry name" value="EXPRESSED PROTEIN"/>
    <property type="match status" value="1"/>
</dbReference>
<keyword evidence="2" id="KW-1185">Reference proteome</keyword>
<organism evidence="1 2">
    <name type="scientific">Hibiscus syriacus</name>
    <name type="common">Rose of Sharon</name>
    <dbReference type="NCBI Taxonomy" id="106335"/>
    <lineage>
        <taxon>Eukaryota</taxon>
        <taxon>Viridiplantae</taxon>
        <taxon>Streptophyta</taxon>
        <taxon>Embryophyta</taxon>
        <taxon>Tracheophyta</taxon>
        <taxon>Spermatophyta</taxon>
        <taxon>Magnoliopsida</taxon>
        <taxon>eudicotyledons</taxon>
        <taxon>Gunneridae</taxon>
        <taxon>Pentapetalae</taxon>
        <taxon>rosids</taxon>
        <taxon>malvids</taxon>
        <taxon>Malvales</taxon>
        <taxon>Malvaceae</taxon>
        <taxon>Malvoideae</taxon>
        <taxon>Hibiscus</taxon>
    </lineage>
</organism>
<dbReference type="AlphaFoldDB" id="A0A6A3A478"/>
<sequence>MKQFAIQQNVIRSRREEQGSSIPMSVMVTDRGETMVCPKPRRLRSLNSSFNDHPVRSLRWQLSHQGELCDSKPGSDVLDMILTKDGCGVEESCANLALPPPFFCGSPPSRAANPLIQDARFGDEKTTTPFPLLSPIPSPFGLSSSSPSSGPRKGSCVRANFGNKPAVRIEGFDCLDRDSRNCSIPALA</sequence>
<evidence type="ECO:0000313" key="2">
    <source>
        <dbReference type="Proteomes" id="UP000436088"/>
    </source>
</evidence>
<proteinExistence type="predicted"/>
<accession>A0A6A3A478</accession>
<protein>
    <submittedName>
        <fullName evidence="1">Uncharacterized protein</fullName>
    </submittedName>
</protein>
<dbReference type="PANTHER" id="PTHR33384:SF1">
    <property type="entry name" value="EXPRESSED PROTEIN"/>
    <property type="match status" value="1"/>
</dbReference>
<dbReference type="Proteomes" id="UP000436088">
    <property type="component" value="Unassembled WGS sequence"/>
</dbReference>
<dbReference type="EMBL" id="VEPZ02001044">
    <property type="protein sequence ID" value="KAE8698853.1"/>
    <property type="molecule type" value="Genomic_DNA"/>
</dbReference>
<gene>
    <name evidence="1" type="ORF">F3Y22_tig00110597pilonHSYRG00959</name>
</gene>